<keyword evidence="2" id="KW-0812">Transmembrane</keyword>
<keyword evidence="4" id="KW-1185">Reference proteome</keyword>
<name>A0A2W2DBH0_9ACTN</name>
<proteinExistence type="predicted"/>
<evidence type="ECO:0000256" key="2">
    <source>
        <dbReference type="SAM" id="Phobius"/>
    </source>
</evidence>
<feature type="region of interest" description="Disordered" evidence="1">
    <location>
        <begin position="1"/>
        <end position="22"/>
    </location>
</feature>
<gene>
    <name evidence="3" type="ORF">C1I99_16100</name>
</gene>
<keyword evidence="2" id="KW-0472">Membrane</keyword>
<dbReference type="EMBL" id="POUB01000102">
    <property type="protein sequence ID" value="PZF97197.1"/>
    <property type="molecule type" value="Genomic_DNA"/>
</dbReference>
<sequence length="428" mass="43373">MSGFPTRPDNRTGGPARPLGVTPDELEQAVRESLARQVAVPRPLAADLAGLAIRQADRIRRRRTLTGVALAAVATVAVSAGMVQLGQGHGGPRQPTVVLGDPYASALASPPPAPSAAVPVAPDLGAGRAEVDLLLGDVLATSDGRRLTLAGVGPAERAQRLPEGGGWLVSGAPTAAGRSLWLVLPDGSVSVLLAGAEEIALTPDGRQVAWREGAELVAAGIVGTQLVATVRTPAPAAAAPAGFVGDAVLVRLDPDRPGHALWRPAAGPLETGTDQASLHLYGTRQDGLLVGQVSAGTPRRACLALLDPARGLAQVRTGCGPALSADGYGAVSLDGRWLLVNGRTDGRDSALLVDLDRLGSAAAARPAGPPVRGVVAWTPHGCAIHADADGRLVRVEVDRVLGGESAVPTRVSGLRPGESPLPVTGADF</sequence>
<dbReference type="RefSeq" id="WP_111135048.1">
    <property type="nucleotide sequence ID" value="NZ_POUB01000102.1"/>
</dbReference>
<evidence type="ECO:0000313" key="4">
    <source>
        <dbReference type="Proteomes" id="UP000248749"/>
    </source>
</evidence>
<dbReference type="OrthoDB" id="3403802at2"/>
<keyword evidence="2" id="KW-1133">Transmembrane helix</keyword>
<evidence type="ECO:0000256" key="1">
    <source>
        <dbReference type="SAM" id="MobiDB-lite"/>
    </source>
</evidence>
<accession>A0A2W2DBH0</accession>
<comment type="caution">
    <text evidence="3">The sequence shown here is derived from an EMBL/GenBank/DDBJ whole genome shotgun (WGS) entry which is preliminary data.</text>
</comment>
<reference evidence="3 4" key="1">
    <citation type="submission" date="2018-01" db="EMBL/GenBank/DDBJ databases">
        <title>Draft genome sequence of Salinispora sp. 13K206.</title>
        <authorList>
            <person name="Sahin N."/>
            <person name="Saygin H."/>
            <person name="Ay H."/>
        </authorList>
    </citation>
    <scope>NUCLEOTIDE SEQUENCE [LARGE SCALE GENOMIC DNA]</scope>
    <source>
        <strain evidence="3 4">13K206</strain>
    </source>
</reference>
<dbReference type="AlphaFoldDB" id="A0A2W2DBH0"/>
<evidence type="ECO:0000313" key="3">
    <source>
        <dbReference type="EMBL" id="PZF97197.1"/>
    </source>
</evidence>
<organism evidence="3 4">
    <name type="scientific">Micromonospora deserti</name>
    <dbReference type="NCBI Taxonomy" id="2070366"/>
    <lineage>
        <taxon>Bacteria</taxon>
        <taxon>Bacillati</taxon>
        <taxon>Actinomycetota</taxon>
        <taxon>Actinomycetes</taxon>
        <taxon>Micromonosporales</taxon>
        <taxon>Micromonosporaceae</taxon>
        <taxon>Micromonospora</taxon>
    </lineage>
</organism>
<protein>
    <submittedName>
        <fullName evidence="3">Uncharacterized protein</fullName>
    </submittedName>
</protein>
<feature type="transmembrane region" description="Helical" evidence="2">
    <location>
        <begin position="64"/>
        <end position="85"/>
    </location>
</feature>
<dbReference type="Proteomes" id="UP000248749">
    <property type="component" value="Unassembled WGS sequence"/>
</dbReference>